<feature type="compositionally biased region" description="Basic and acidic residues" evidence="1">
    <location>
        <begin position="72"/>
        <end position="87"/>
    </location>
</feature>
<evidence type="ECO:0000313" key="3">
    <source>
        <dbReference type="Proteomes" id="UP000316181"/>
    </source>
</evidence>
<gene>
    <name evidence="2" type="ORF">FB389_0114</name>
</gene>
<comment type="caution">
    <text evidence="2">The sequence shown here is derived from an EMBL/GenBank/DDBJ whole genome shotgun (WGS) entry which is preliminary data.</text>
</comment>
<organism evidence="2 3">
    <name type="scientific">Rarobacter incanus</name>
    <dbReference type="NCBI Taxonomy" id="153494"/>
    <lineage>
        <taxon>Bacteria</taxon>
        <taxon>Bacillati</taxon>
        <taxon>Actinomycetota</taxon>
        <taxon>Actinomycetes</taxon>
        <taxon>Micrococcales</taxon>
        <taxon>Rarobacteraceae</taxon>
        <taxon>Rarobacter</taxon>
    </lineage>
</organism>
<sequence length="87" mass="9172">MELRERPRRSASNGATGGAKWRNPEPARVFGGRWGGGNNANGSGLWHASTAGAEKKTTAGAEKKTTAGAEKMPTDRREERKAYGGSA</sequence>
<protein>
    <submittedName>
        <fullName evidence="2">Uncharacterized protein</fullName>
    </submittedName>
</protein>
<dbReference type="AlphaFoldDB" id="A0A542SMK8"/>
<proteinExistence type="predicted"/>
<keyword evidence="3" id="KW-1185">Reference proteome</keyword>
<dbReference type="EMBL" id="VFNV01000001">
    <property type="protein sequence ID" value="TQK75487.1"/>
    <property type="molecule type" value="Genomic_DNA"/>
</dbReference>
<evidence type="ECO:0000313" key="2">
    <source>
        <dbReference type="EMBL" id="TQK75487.1"/>
    </source>
</evidence>
<feature type="compositionally biased region" description="Basic and acidic residues" evidence="1">
    <location>
        <begin position="53"/>
        <end position="65"/>
    </location>
</feature>
<reference evidence="2 3" key="1">
    <citation type="submission" date="2019-06" db="EMBL/GenBank/DDBJ databases">
        <title>Sequencing the genomes of 1000 actinobacteria strains.</title>
        <authorList>
            <person name="Klenk H.-P."/>
        </authorList>
    </citation>
    <scope>NUCLEOTIDE SEQUENCE [LARGE SCALE GENOMIC DNA]</scope>
    <source>
        <strain evidence="2 3">DSM 10596</strain>
    </source>
</reference>
<feature type="region of interest" description="Disordered" evidence="1">
    <location>
        <begin position="1"/>
        <end position="87"/>
    </location>
</feature>
<evidence type="ECO:0000256" key="1">
    <source>
        <dbReference type="SAM" id="MobiDB-lite"/>
    </source>
</evidence>
<dbReference type="Proteomes" id="UP000316181">
    <property type="component" value="Unassembled WGS sequence"/>
</dbReference>
<accession>A0A542SMK8</accession>
<name>A0A542SMK8_9MICO</name>